<comment type="caution">
    <text evidence="1">The sequence shown here is derived from an EMBL/GenBank/DDBJ whole genome shotgun (WGS) entry which is preliminary data.</text>
</comment>
<sequence>MSKIILVSLILAGCLNAKILYSTTVKSVYLDDNSKDVAGKLLPTNAIEVLQKSSDRVKFALKGYVNPSSPNVIYYSNGDRIIALSFAKTKTPKYEIIQKAKDGKFDEVRVVAYTTDDELENELKLMIDRAKQTYQESCSICHQLHKESQYNPNQWPSLFRSMLSRTPIDKKDEWLIIQYLQKASKGDIK</sequence>
<dbReference type="RefSeq" id="WP_330526043.1">
    <property type="nucleotide sequence ID" value="NZ_JAZBRD010000003.1"/>
</dbReference>
<dbReference type="Proteomes" id="UP001331664">
    <property type="component" value="Unassembled WGS sequence"/>
</dbReference>
<accession>A0ABU7M3H5</accession>
<keyword evidence="2" id="KW-1185">Reference proteome</keyword>
<dbReference type="Gene3D" id="1.10.760.10">
    <property type="entry name" value="Cytochrome c-like domain"/>
    <property type="match status" value="1"/>
</dbReference>
<evidence type="ECO:0000313" key="1">
    <source>
        <dbReference type="EMBL" id="MEE3744266.1"/>
    </source>
</evidence>
<proteinExistence type="predicted"/>
<gene>
    <name evidence="1" type="ORF">V2I23_03040</name>
</gene>
<dbReference type="SUPFAM" id="SSF46626">
    <property type="entry name" value="Cytochrome c"/>
    <property type="match status" value="1"/>
</dbReference>
<evidence type="ECO:0000313" key="2">
    <source>
        <dbReference type="Proteomes" id="UP001331664"/>
    </source>
</evidence>
<organism evidence="1 2">
    <name type="scientific">Campylobacter porcelli</name>
    <dbReference type="NCBI Taxonomy" id="1660073"/>
    <lineage>
        <taxon>Bacteria</taxon>
        <taxon>Pseudomonadati</taxon>
        <taxon>Campylobacterota</taxon>
        <taxon>Epsilonproteobacteria</taxon>
        <taxon>Campylobacterales</taxon>
        <taxon>Campylobacteraceae</taxon>
        <taxon>Campylobacter</taxon>
    </lineage>
</organism>
<dbReference type="InterPro" id="IPR036909">
    <property type="entry name" value="Cyt_c-like_dom_sf"/>
</dbReference>
<protein>
    <submittedName>
        <fullName evidence="1">Cytochrome C</fullName>
    </submittedName>
</protein>
<name>A0ABU7M3H5_9BACT</name>
<reference evidence="1 2" key="1">
    <citation type="submission" date="2024-01" db="EMBL/GenBank/DDBJ databases">
        <title>Campylobacter porcellus sp. nov.</title>
        <authorList>
            <person name="Papic B."/>
            <person name="Gruntar I."/>
        </authorList>
    </citation>
    <scope>NUCLEOTIDE SEQUENCE [LARGE SCALE GENOMIC DNA]</scope>
    <source>
        <strain evidence="1 2">CX2-4855-23</strain>
    </source>
</reference>
<dbReference type="EMBL" id="JAZBRD010000003">
    <property type="protein sequence ID" value="MEE3744266.1"/>
    <property type="molecule type" value="Genomic_DNA"/>
</dbReference>